<dbReference type="SUPFAM" id="SSF49785">
    <property type="entry name" value="Galactose-binding domain-like"/>
    <property type="match status" value="1"/>
</dbReference>
<dbReference type="Proteomes" id="UP000076023">
    <property type="component" value="Unassembled WGS sequence"/>
</dbReference>
<dbReference type="SUPFAM" id="SSF52266">
    <property type="entry name" value="SGNH hydrolase"/>
    <property type="match status" value="1"/>
</dbReference>
<evidence type="ECO:0000313" key="4">
    <source>
        <dbReference type="Proteomes" id="UP000076023"/>
    </source>
</evidence>
<dbReference type="InterPro" id="IPR008979">
    <property type="entry name" value="Galactose-bd-like_sf"/>
</dbReference>
<sequence length="628" mass="67920">MQELVPQDFRCAGIFGDHMILQRGGPHRLWGWGPPHGRVAVFVDGEPAGEAASDALGRWIVEIPEIAPAGAHDLEVRGSGSIHLRDVWSGDVWICAGQSNMEFPLSRAVPGPGITEDVSRLRCFLAEKRVASGPGEDIAGAWSVGGGEESAAWSAIAYAFGEHLLRETGVPVGLIQLAWGGSPIEAWMPIEAIGEIPSLEAHAERCRKAALGETRDAMEAWNSHRQEAFTSTAGRDRGWASPEFDDSMWAACPVPGVFDEVTGDFDGAVWYRRSIEIPEEWVGRDLCLRLGVIDDLDHTYWNGVLVGTTGTDTPDYYKHSRVYTVPGQLVRAGSTTLCVRVFDEYLSGGFLSPEEMLCVGPADDPGAAVPLAGTWRIAIEQGIEEKPPTVGNAQETPAGIFHAMVEPLLPLPFCGVLWYQGENNLGNAARYRLLFPAMIEYWRFRGGRDFPFFFVQLAAFGVPRRSAAGSAWAELRAAQMAALALPHTAAVSAIDLGDAADIHPKNKLPVGRRLADCALQGIHRRADLCASGPEAEEVALDSGRLAVRFRHAEGLHTTDGRTPAEFYAELESGEIVPLDGVIAGDSVVFAVPAGNRVRGLRYAWADNPSVNLVNAAGLPAWPFRREIP</sequence>
<dbReference type="STRING" id="690879.TSACC_2672"/>
<dbReference type="InParanoid" id="A0A146G5L8"/>
<dbReference type="PANTHER" id="PTHR22901">
    <property type="entry name" value="SIALATE O-ACETYLESTERASE"/>
    <property type="match status" value="1"/>
</dbReference>
<name>A0A146G5L8_TERSA</name>
<comment type="caution">
    <text evidence="3">The sequence shown here is derived from an EMBL/GenBank/DDBJ whole genome shotgun (WGS) entry which is preliminary data.</text>
</comment>
<feature type="domain" description="Sialate O-acetylesterase" evidence="2">
    <location>
        <begin position="415"/>
        <end position="518"/>
    </location>
</feature>
<dbReference type="AlphaFoldDB" id="A0A146G5L8"/>
<dbReference type="GO" id="GO:0001681">
    <property type="term" value="F:sialate O-acetylesterase activity"/>
    <property type="evidence" value="ECO:0007669"/>
    <property type="project" value="InterPro"/>
</dbReference>
<proteinExistence type="predicted"/>
<dbReference type="InterPro" id="IPR039329">
    <property type="entry name" value="SIAE"/>
</dbReference>
<dbReference type="PANTHER" id="PTHR22901:SF0">
    <property type="entry name" value="SIALATE O-ACETYLESTERASE"/>
    <property type="match status" value="1"/>
</dbReference>
<evidence type="ECO:0000256" key="1">
    <source>
        <dbReference type="ARBA" id="ARBA00022801"/>
    </source>
</evidence>
<keyword evidence="1" id="KW-0378">Hydrolase</keyword>
<dbReference type="InterPro" id="IPR036514">
    <property type="entry name" value="SGNH_hydro_sf"/>
</dbReference>
<dbReference type="OrthoDB" id="183320at2"/>
<gene>
    <name evidence="3" type="ORF">TSACC_2672</name>
</gene>
<protein>
    <submittedName>
        <fullName evidence="3">Sialate O-acetylesterase</fullName>
    </submittedName>
</protein>
<dbReference type="GO" id="GO:0005975">
    <property type="term" value="P:carbohydrate metabolic process"/>
    <property type="evidence" value="ECO:0007669"/>
    <property type="project" value="TreeGrafter"/>
</dbReference>
<evidence type="ECO:0000259" key="2">
    <source>
        <dbReference type="Pfam" id="PF03629"/>
    </source>
</evidence>
<dbReference type="Gene3D" id="3.40.50.1110">
    <property type="entry name" value="SGNH hydrolase"/>
    <property type="match status" value="2"/>
</dbReference>
<organism evidence="3 4">
    <name type="scientific">Terrimicrobium sacchariphilum</name>
    <dbReference type="NCBI Taxonomy" id="690879"/>
    <lineage>
        <taxon>Bacteria</taxon>
        <taxon>Pseudomonadati</taxon>
        <taxon>Verrucomicrobiota</taxon>
        <taxon>Terrimicrobiia</taxon>
        <taxon>Terrimicrobiales</taxon>
        <taxon>Terrimicrobiaceae</taxon>
        <taxon>Terrimicrobium</taxon>
    </lineage>
</organism>
<reference evidence="4" key="1">
    <citation type="journal article" date="2017" name="Genome Announc.">
        <title>Draft Genome Sequence of Terrimicrobium sacchariphilum NM-5T, a Facultative Anaerobic Soil Bacterium of the Class Spartobacteria.</title>
        <authorList>
            <person name="Qiu Y.L."/>
            <person name="Tourlousse D.M."/>
            <person name="Matsuura N."/>
            <person name="Ohashi A."/>
            <person name="Sekiguchi Y."/>
        </authorList>
    </citation>
    <scope>NUCLEOTIDE SEQUENCE [LARGE SCALE GENOMIC DNA]</scope>
    <source>
        <strain evidence="4">NM-5</strain>
    </source>
</reference>
<dbReference type="Pfam" id="PF03629">
    <property type="entry name" value="SASA"/>
    <property type="match status" value="1"/>
</dbReference>
<dbReference type="EMBL" id="BDCO01000002">
    <property type="protein sequence ID" value="GAT32274.1"/>
    <property type="molecule type" value="Genomic_DNA"/>
</dbReference>
<evidence type="ECO:0000313" key="3">
    <source>
        <dbReference type="EMBL" id="GAT32274.1"/>
    </source>
</evidence>
<keyword evidence="4" id="KW-1185">Reference proteome</keyword>
<accession>A0A146G5L8</accession>
<dbReference type="InterPro" id="IPR005181">
    <property type="entry name" value="SASA"/>
</dbReference>